<evidence type="ECO:0000256" key="4">
    <source>
        <dbReference type="SAM" id="MobiDB-lite"/>
    </source>
</evidence>
<sequence>MDDSLTFVVGLADCGSLIVRHSERRDLGSARLCSRSLCSAIDFYLDRLDVTSDAGSTMKLLRRMPSLQQLHTDSLFKQLRSYTEVQQLAGPWEQQLASLTRLTSLSLSSGDLQHVGHLRRAHGVMDEAPDTSHNSSSSSSSTSEHQKPDREYAELASNARLWVYWLPDWLAAAPGLTSVSIKPSKHSGSSRNTGSGSIDSEEVDRNRMPACLMINATVWSSKLQSLSIEGMTLGWLPPCIPQLTRLQCLRLRSCRMYDGAVAALIRQAGLSCKALQILELSRKTLQELPTECWEGLSGLKELDVSYNVLEGPPQAAVLPGCISSLSALTALRLTRCWLRSLPQELTALSNMALFDASHNPLSGLRAPTVPSLASLELAGCRNLRELWLGWNANLDWGSLQVLQHCTALRMLDLGGMRPGAAAAGGRAEAPPSTSQLLAQLQPRVAVQGMQPRAPVQRF</sequence>
<feature type="compositionally biased region" description="Polar residues" evidence="4">
    <location>
        <begin position="181"/>
        <end position="198"/>
    </location>
</feature>
<dbReference type="PANTHER" id="PTHR48051:SF1">
    <property type="entry name" value="RAS SUPPRESSOR PROTEIN 1"/>
    <property type="match status" value="1"/>
</dbReference>
<evidence type="ECO:0000256" key="1">
    <source>
        <dbReference type="ARBA" id="ARBA00004430"/>
    </source>
</evidence>
<keyword evidence="2" id="KW-0433">Leucine-rich repeat</keyword>
<organism evidence="6 7">
    <name type="scientific">Tetradesmus obliquus</name>
    <name type="common">Green alga</name>
    <name type="synonym">Acutodesmus obliquus</name>
    <dbReference type="NCBI Taxonomy" id="3088"/>
    <lineage>
        <taxon>Eukaryota</taxon>
        <taxon>Viridiplantae</taxon>
        <taxon>Chlorophyta</taxon>
        <taxon>core chlorophytes</taxon>
        <taxon>Chlorophyceae</taxon>
        <taxon>CS clade</taxon>
        <taxon>Sphaeropleales</taxon>
        <taxon>Scenedesmaceae</taxon>
        <taxon>Tetradesmus</taxon>
    </lineage>
</organism>
<dbReference type="InterPro" id="IPR050216">
    <property type="entry name" value="LRR_domain-containing"/>
</dbReference>
<dbReference type="PANTHER" id="PTHR48051">
    <property type="match status" value="1"/>
</dbReference>
<evidence type="ECO:0000313" key="6">
    <source>
        <dbReference type="EMBL" id="SZX78319.1"/>
    </source>
</evidence>
<reference evidence="6 7" key="1">
    <citation type="submission" date="2016-10" db="EMBL/GenBank/DDBJ databases">
        <authorList>
            <person name="Cai Z."/>
        </authorList>
    </citation>
    <scope>NUCLEOTIDE SEQUENCE [LARGE SCALE GENOMIC DNA]</scope>
</reference>
<dbReference type="Proteomes" id="UP000256970">
    <property type="component" value="Unassembled WGS sequence"/>
</dbReference>
<dbReference type="STRING" id="3088.A0A383WMC1"/>
<evidence type="ECO:0000256" key="3">
    <source>
        <dbReference type="ARBA" id="ARBA00022737"/>
    </source>
</evidence>
<dbReference type="EMBL" id="FNXT01000140">
    <property type="protein sequence ID" value="SZX61376.1"/>
    <property type="molecule type" value="Genomic_DNA"/>
</dbReference>
<keyword evidence="3" id="KW-0677">Repeat</keyword>
<evidence type="ECO:0000256" key="2">
    <source>
        <dbReference type="ARBA" id="ARBA00022614"/>
    </source>
</evidence>
<accession>A0A383WMC1</accession>
<dbReference type="AlphaFoldDB" id="A0A383WMC1"/>
<keyword evidence="7" id="KW-1185">Reference proteome</keyword>
<dbReference type="InterPro" id="IPR032675">
    <property type="entry name" value="LRR_dom_sf"/>
</dbReference>
<feature type="compositionally biased region" description="Low complexity" evidence="4">
    <location>
        <begin position="131"/>
        <end position="143"/>
    </location>
</feature>
<dbReference type="EMBL" id="FNXT01001314">
    <property type="protein sequence ID" value="SZX78319.1"/>
    <property type="molecule type" value="Genomic_DNA"/>
</dbReference>
<dbReference type="SUPFAM" id="SSF52047">
    <property type="entry name" value="RNI-like"/>
    <property type="match status" value="1"/>
</dbReference>
<feature type="region of interest" description="Disordered" evidence="4">
    <location>
        <begin position="181"/>
        <end position="202"/>
    </location>
</feature>
<name>A0A383WMC1_TETOB</name>
<evidence type="ECO:0000313" key="7">
    <source>
        <dbReference type="Proteomes" id="UP000256970"/>
    </source>
</evidence>
<evidence type="ECO:0000313" key="5">
    <source>
        <dbReference type="EMBL" id="SZX61376.1"/>
    </source>
</evidence>
<dbReference type="Gene3D" id="3.80.10.10">
    <property type="entry name" value="Ribonuclease Inhibitor"/>
    <property type="match status" value="1"/>
</dbReference>
<gene>
    <name evidence="6" type="ORF">BQ4739_LOCUS18613</name>
    <name evidence="5" type="ORF">BQ4739_LOCUS1875</name>
</gene>
<feature type="region of interest" description="Disordered" evidence="4">
    <location>
        <begin position="126"/>
        <end position="151"/>
    </location>
</feature>
<proteinExistence type="predicted"/>
<dbReference type="GO" id="GO:0005930">
    <property type="term" value="C:axoneme"/>
    <property type="evidence" value="ECO:0007669"/>
    <property type="project" value="UniProtKB-SubCell"/>
</dbReference>
<comment type="subcellular location">
    <subcellularLocation>
        <location evidence="1">Cytoplasm</location>
        <location evidence="1">Cytoskeleton</location>
        <location evidence="1">Cilium axoneme</location>
    </subcellularLocation>
</comment>
<protein>
    <submittedName>
        <fullName evidence="6">Uncharacterized protein</fullName>
    </submittedName>
</protein>